<organism evidence="1 2">
    <name type="scientific">Portunus trituberculatus</name>
    <name type="common">Swimming crab</name>
    <name type="synonym">Neptunus trituberculatus</name>
    <dbReference type="NCBI Taxonomy" id="210409"/>
    <lineage>
        <taxon>Eukaryota</taxon>
        <taxon>Metazoa</taxon>
        <taxon>Ecdysozoa</taxon>
        <taxon>Arthropoda</taxon>
        <taxon>Crustacea</taxon>
        <taxon>Multicrustacea</taxon>
        <taxon>Malacostraca</taxon>
        <taxon>Eumalacostraca</taxon>
        <taxon>Eucarida</taxon>
        <taxon>Decapoda</taxon>
        <taxon>Pleocyemata</taxon>
        <taxon>Brachyura</taxon>
        <taxon>Eubrachyura</taxon>
        <taxon>Portunoidea</taxon>
        <taxon>Portunidae</taxon>
        <taxon>Portuninae</taxon>
        <taxon>Portunus</taxon>
    </lineage>
</organism>
<name>A0A5B7FVH5_PORTR</name>
<dbReference type="Proteomes" id="UP000324222">
    <property type="component" value="Unassembled WGS sequence"/>
</dbReference>
<dbReference type="AlphaFoldDB" id="A0A5B7FVH5"/>
<keyword evidence="2" id="KW-1185">Reference proteome</keyword>
<evidence type="ECO:0000313" key="1">
    <source>
        <dbReference type="EMBL" id="MPC48908.1"/>
    </source>
</evidence>
<gene>
    <name evidence="1" type="ORF">E2C01_042694</name>
</gene>
<dbReference type="EMBL" id="VSRR010008554">
    <property type="protein sequence ID" value="MPC48908.1"/>
    <property type="molecule type" value="Genomic_DNA"/>
</dbReference>
<protein>
    <submittedName>
        <fullName evidence="1">Uncharacterized protein</fullName>
    </submittedName>
</protein>
<comment type="caution">
    <text evidence="1">The sequence shown here is derived from an EMBL/GenBank/DDBJ whole genome shotgun (WGS) entry which is preliminary data.</text>
</comment>
<proteinExistence type="predicted"/>
<reference evidence="1 2" key="1">
    <citation type="submission" date="2019-05" db="EMBL/GenBank/DDBJ databases">
        <title>Another draft genome of Portunus trituberculatus and its Hox gene families provides insights of decapod evolution.</title>
        <authorList>
            <person name="Jeong J.-H."/>
            <person name="Song I."/>
            <person name="Kim S."/>
            <person name="Choi T."/>
            <person name="Kim D."/>
            <person name="Ryu S."/>
            <person name="Kim W."/>
        </authorList>
    </citation>
    <scope>NUCLEOTIDE SEQUENCE [LARGE SCALE GENOMIC DNA]</scope>
    <source>
        <tissue evidence="1">Muscle</tissue>
    </source>
</reference>
<evidence type="ECO:0000313" key="2">
    <source>
        <dbReference type="Proteomes" id="UP000324222"/>
    </source>
</evidence>
<sequence length="44" mass="5118">MRHGTERVKPKPKRSFPVIALNFLNDPGALVNHLLCFVLRKKIY</sequence>
<accession>A0A5B7FVH5</accession>